<name>A0A9Q0YFP6_HOLLE</name>
<protein>
    <submittedName>
        <fullName evidence="2">Uncharacterized protein</fullName>
    </submittedName>
</protein>
<evidence type="ECO:0000313" key="2">
    <source>
        <dbReference type="EMBL" id="KAJ8021808.1"/>
    </source>
</evidence>
<feature type="region of interest" description="Disordered" evidence="1">
    <location>
        <begin position="791"/>
        <end position="827"/>
    </location>
</feature>
<evidence type="ECO:0000256" key="1">
    <source>
        <dbReference type="SAM" id="MobiDB-lite"/>
    </source>
</evidence>
<feature type="region of interest" description="Disordered" evidence="1">
    <location>
        <begin position="731"/>
        <end position="766"/>
    </location>
</feature>
<keyword evidence="3" id="KW-1185">Reference proteome</keyword>
<feature type="region of interest" description="Disordered" evidence="1">
    <location>
        <begin position="156"/>
        <end position="192"/>
    </location>
</feature>
<gene>
    <name evidence="2" type="ORF">HOLleu_39106</name>
</gene>
<feature type="compositionally biased region" description="Polar residues" evidence="1">
    <location>
        <begin position="181"/>
        <end position="192"/>
    </location>
</feature>
<feature type="region of interest" description="Disordered" evidence="1">
    <location>
        <begin position="111"/>
        <end position="144"/>
    </location>
</feature>
<feature type="compositionally biased region" description="Polar residues" evidence="1">
    <location>
        <begin position="156"/>
        <end position="172"/>
    </location>
</feature>
<dbReference type="Proteomes" id="UP001152320">
    <property type="component" value="Chromosome 21"/>
</dbReference>
<proteinExistence type="predicted"/>
<organism evidence="2 3">
    <name type="scientific">Holothuria leucospilota</name>
    <name type="common">Black long sea cucumber</name>
    <name type="synonym">Mertensiothuria leucospilota</name>
    <dbReference type="NCBI Taxonomy" id="206669"/>
    <lineage>
        <taxon>Eukaryota</taxon>
        <taxon>Metazoa</taxon>
        <taxon>Echinodermata</taxon>
        <taxon>Eleutherozoa</taxon>
        <taxon>Echinozoa</taxon>
        <taxon>Holothuroidea</taxon>
        <taxon>Aspidochirotacea</taxon>
        <taxon>Aspidochirotida</taxon>
        <taxon>Holothuriidae</taxon>
        <taxon>Holothuria</taxon>
    </lineage>
</organism>
<sequence>MSVINGFSVSTKESNILALSPKQEGLKNGQVVPAVTIPGAPMTSTKKPYNGPRRMVARSISVPKERKTPILSFADAVADATKAKCLEEQNRRKVSAECLNKPGSYIRSLSEGQKNQLHQSPLNSSRQSLSDNKGPLGVGSDYDSFPKKRLFTRQNSAPILRNYSATKSSSPQLRRGHTKEGQPQTGLASSQLTQVRDRRGAFFGDRFDVVNEMSKAEPVSPGRLRNLKTGKMKMSREGNPLKVANGVEDNVENGNISVITKKSEQDTPVMNASPGDGNDSQNAFNSFIPSVGTSFVLSGRAKSQTQDEQPANVIEEVTSNGLSHEKGPATCEGSVCVEAGALFERKQQRSNDNCAGIDADEGLDLQHRREDHSVTTEADITDGSVSVQESHLSQYENVGNQSTTEGVRDIAGTNVVKDLDSSNNNLKLDGSNISLKDHVDVEPLEISQDDNGNTISGKRSPVLTEDNRRDFLTVEKKRLSRTDTMLFESKSESNLLSTSLSGNSRIRRFTPKLGRKPGREFSGSMDRLGDGDFSPPVMRKRCHTVGTVSLSPLRLPKWRFKKGQKSKDFQGSGGFSNSTDNLILSATTSPEKLSAQEQLLLKREQQNFELSELELDDDVFCKHKDLKTFLGVHNKNVSPSSSPVTSRRQEAKLFINTQKSASLGDCASSPRRNVSPSKKHVNFSNQLTFFDEEDKKTKLAFVKDNESSPSWFRKFFSKYGQMEGEVQWFDEEEELNKSPSRGSNGETSWKRRYRKSGTSSPQRNWEVASHMRQLKDIAYLEVEDQDCQSFGLKENSSNRSMSDEVPSPPWNSKRSRTRIKTQLSRPSSKQPFLNLRRMFSATSPSQTEPLLGMEPQARRRSKSDSAHVNRKHGHYAVVGQCLDCGYKVRAMDLLSVSGNIFHASCFRGNRM</sequence>
<dbReference type="EMBL" id="JAIZAY010000021">
    <property type="protein sequence ID" value="KAJ8021808.1"/>
    <property type="molecule type" value="Genomic_DNA"/>
</dbReference>
<feature type="compositionally biased region" description="Polar residues" evidence="1">
    <location>
        <begin position="111"/>
        <end position="131"/>
    </location>
</feature>
<reference evidence="2" key="1">
    <citation type="submission" date="2021-10" db="EMBL/GenBank/DDBJ databases">
        <title>Tropical sea cucumber genome reveals ecological adaptation and Cuvierian tubules defense mechanism.</title>
        <authorList>
            <person name="Chen T."/>
        </authorList>
    </citation>
    <scope>NUCLEOTIDE SEQUENCE</scope>
    <source>
        <strain evidence="2">Nanhai2018</strain>
        <tissue evidence="2">Muscle</tissue>
    </source>
</reference>
<dbReference type="OrthoDB" id="10566452at2759"/>
<evidence type="ECO:0000313" key="3">
    <source>
        <dbReference type="Proteomes" id="UP001152320"/>
    </source>
</evidence>
<comment type="caution">
    <text evidence="2">The sequence shown here is derived from an EMBL/GenBank/DDBJ whole genome shotgun (WGS) entry which is preliminary data.</text>
</comment>
<feature type="region of interest" description="Disordered" evidence="1">
    <location>
        <begin position="509"/>
        <end position="535"/>
    </location>
</feature>
<dbReference type="AlphaFoldDB" id="A0A9Q0YFP6"/>
<accession>A0A9Q0YFP6</accession>
<feature type="compositionally biased region" description="Polar residues" evidence="1">
    <location>
        <begin position="737"/>
        <end position="747"/>
    </location>
</feature>